<evidence type="ECO:0000313" key="11">
    <source>
        <dbReference type="Proteomes" id="UP001381693"/>
    </source>
</evidence>
<dbReference type="PANTHER" id="PTHR48021">
    <property type="match status" value="1"/>
</dbReference>
<organism evidence="10 11">
    <name type="scientific">Halocaridina rubra</name>
    <name type="common">Hawaiian red shrimp</name>
    <dbReference type="NCBI Taxonomy" id="373956"/>
    <lineage>
        <taxon>Eukaryota</taxon>
        <taxon>Metazoa</taxon>
        <taxon>Ecdysozoa</taxon>
        <taxon>Arthropoda</taxon>
        <taxon>Crustacea</taxon>
        <taxon>Multicrustacea</taxon>
        <taxon>Malacostraca</taxon>
        <taxon>Eumalacostraca</taxon>
        <taxon>Eucarida</taxon>
        <taxon>Decapoda</taxon>
        <taxon>Pleocyemata</taxon>
        <taxon>Caridea</taxon>
        <taxon>Atyoidea</taxon>
        <taxon>Atyidae</taxon>
        <taxon>Halocaridina</taxon>
    </lineage>
</organism>
<feature type="domain" description="Major facilitator superfamily (MFS) profile" evidence="9">
    <location>
        <begin position="39"/>
        <end position="362"/>
    </location>
</feature>
<dbReference type="Proteomes" id="UP001381693">
    <property type="component" value="Unassembled WGS sequence"/>
</dbReference>
<feature type="transmembrane region" description="Helical" evidence="8">
    <location>
        <begin position="194"/>
        <end position="215"/>
    </location>
</feature>
<name>A0AAN8ZXA6_HALRR</name>
<dbReference type="FunFam" id="1.20.1250.20:FF:000218">
    <property type="entry name" value="facilitated trehalose transporter Tret1"/>
    <property type="match status" value="1"/>
</dbReference>
<evidence type="ECO:0000256" key="3">
    <source>
        <dbReference type="ARBA" id="ARBA00022475"/>
    </source>
</evidence>
<dbReference type="PANTHER" id="PTHR48021:SF1">
    <property type="entry name" value="GH07001P-RELATED"/>
    <property type="match status" value="1"/>
</dbReference>
<feature type="transmembrane region" description="Helical" evidence="8">
    <location>
        <begin position="140"/>
        <end position="157"/>
    </location>
</feature>
<accession>A0AAN8ZXA6</accession>
<keyword evidence="5 8" id="KW-0812">Transmembrane</keyword>
<evidence type="ECO:0000256" key="6">
    <source>
        <dbReference type="ARBA" id="ARBA00022989"/>
    </source>
</evidence>
<feature type="transmembrane region" description="Helical" evidence="8">
    <location>
        <begin position="83"/>
        <end position="106"/>
    </location>
</feature>
<dbReference type="EMBL" id="JAXCGZ010019020">
    <property type="protein sequence ID" value="KAK7066789.1"/>
    <property type="molecule type" value="Genomic_DNA"/>
</dbReference>
<keyword evidence="2" id="KW-0813">Transport</keyword>
<keyword evidence="11" id="KW-1185">Reference proteome</keyword>
<feature type="transmembrane region" description="Helical" evidence="8">
    <location>
        <begin position="317"/>
        <end position="335"/>
    </location>
</feature>
<protein>
    <submittedName>
        <fullName evidence="10">Solute carrier 2 (Facilitated glucose transporter) member 8</fullName>
    </submittedName>
</protein>
<evidence type="ECO:0000256" key="8">
    <source>
        <dbReference type="SAM" id="Phobius"/>
    </source>
</evidence>
<keyword evidence="3" id="KW-1003">Cell membrane</keyword>
<feature type="transmembrane region" description="Helical" evidence="8">
    <location>
        <begin position="113"/>
        <end position="134"/>
    </location>
</feature>
<evidence type="ECO:0000256" key="4">
    <source>
        <dbReference type="ARBA" id="ARBA00022597"/>
    </source>
</evidence>
<dbReference type="InterPro" id="IPR020846">
    <property type="entry name" value="MFS_dom"/>
</dbReference>
<gene>
    <name evidence="10" type="primary">SLC2A8_2</name>
    <name evidence="10" type="ORF">SK128_011520</name>
</gene>
<dbReference type="PROSITE" id="PS00217">
    <property type="entry name" value="SUGAR_TRANSPORT_2"/>
    <property type="match status" value="1"/>
</dbReference>
<dbReference type="InterPro" id="IPR036259">
    <property type="entry name" value="MFS_trans_sf"/>
</dbReference>
<dbReference type="Gene3D" id="1.20.1250.20">
    <property type="entry name" value="MFS general substrate transporter like domains"/>
    <property type="match status" value="1"/>
</dbReference>
<feature type="transmembrane region" description="Helical" evidence="8">
    <location>
        <begin position="37"/>
        <end position="56"/>
    </location>
</feature>
<dbReference type="GO" id="GO:0022857">
    <property type="term" value="F:transmembrane transporter activity"/>
    <property type="evidence" value="ECO:0007669"/>
    <property type="project" value="InterPro"/>
</dbReference>
<evidence type="ECO:0000256" key="2">
    <source>
        <dbReference type="ARBA" id="ARBA00022448"/>
    </source>
</evidence>
<keyword evidence="4 10" id="KW-0762">Sugar transport</keyword>
<dbReference type="AlphaFoldDB" id="A0AAN8ZXA6"/>
<dbReference type="InterPro" id="IPR005828">
    <property type="entry name" value="MFS_sugar_transport-like"/>
</dbReference>
<dbReference type="SUPFAM" id="SSF103473">
    <property type="entry name" value="MFS general substrate transporter"/>
    <property type="match status" value="1"/>
</dbReference>
<evidence type="ECO:0000313" key="10">
    <source>
        <dbReference type="EMBL" id="KAK7066789.1"/>
    </source>
</evidence>
<feature type="transmembrane region" description="Helical" evidence="8">
    <location>
        <begin position="273"/>
        <end position="297"/>
    </location>
</feature>
<evidence type="ECO:0000259" key="9">
    <source>
        <dbReference type="PROSITE" id="PS50850"/>
    </source>
</evidence>
<feature type="transmembrane region" description="Helical" evidence="8">
    <location>
        <begin position="169"/>
        <end position="188"/>
    </location>
</feature>
<evidence type="ECO:0000256" key="5">
    <source>
        <dbReference type="ARBA" id="ARBA00022692"/>
    </source>
</evidence>
<sequence>MASEKVRDSVEAATMDIGTSSSQLVLERQKASHLTQYIAALSATIGAFSFGCALGYSSPAGPMLMANATEDGDISLSEDENSWFVSTINIGALVGGPLGGILISVLGRRATMMFSVVFFVGAWLLTIFAQNFAMLISSRIIVGLSTGITCISVPTYIGELASIDIRGTLGSAFQLMVVIGIEYAYVFGAFIETWQILAVVCAVPTVIYLVCMIFAKESPVFLLSKGKQKEAKESLQYFRGKNYDIQKELDEIQLGLDEAKKNKTSPKSLFTSYLFKPLSISLALMFFQQFSGVNAVLLNLTSIFQDAGASLSDDVSVILVGLVQVLATVVAGALIDRAGRKILLIISSSLMAVSLGKDTHTN</sequence>
<keyword evidence="7 8" id="KW-0472">Membrane</keyword>
<keyword evidence="6 8" id="KW-1133">Transmembrane helix</keyword>
<dbReference type="InterPro" id="IPR005829">
    <property type="entry name" value="Sugar_transporter_CS"/>
</dbReference>
<dbReference type="GO" id="GO:0005886">
    <property type="term" value="C:plasma membrane"/>
    <property type="evidence" value="ECO:0007669"/>
    <property type="project" value="UniProtKB-SubCell"/>
</dbReference>
<comment type="subcellular location">
    <subcellularLocation>
        <location evidence="1">Cell membrane</location>
        <topology evidence="1">Multi-pass membrane protein</topology>
    </subcellularLocation>
</comment>
<dbReference type="PROSITE" id="PS00216">
    <property type="entry name" value="SUGAR_TRANSPORT_1"/>
    <property type="match status" value="1"/>
</dbReference>
<evidence type="ECO:0000256" key="1">
    <source>
        <dbReference type="ARBA" id="ARBA00004651"/>
    </source>
</evidence>
<comment type="caution">
    <text evidence="10">The sequence shown here is derived from an EMBL/GenBank/DDBJ whole genome shotgun (WGS) entry which is preliminary data.</text>
</comment>
<dbReference type="PROSITE" id="PS50850">
    <property type="entry name" value="MFS"/>
    <property type="match status" value="1"/>
</dbReference>
<proteinExistence type="predicted"/>
<dbReference type="InterPro" id="IPR050549">
    <property type="entry name" value="MFS_Trehalose_Transporter"/>
</dbReference>
<dbReference type="Pfam" id="PF00083">
    <property type="entry name" value="Sugar_tr"/>
    <property type="match status" value="1"/>
</dbReference>
<reference evidence="10 11" key="1">
    <citation type="submission" date="2023-11" db="EMBL/GenBank/DDBJ databases">
        <title>Halocaridina rubra genome assembly.</title>
        <authorList>
            <person name="Smith C."/>
        </authorList>
    </citation>
    <scope>NUCLEOTIDE SEQUENCE [LARGE SCALE GENOMIC DNA]</scope>
    <source>
        <strain evidence="10">EP-1</strain>
        <tissue evidence="10">Whole</tissue>
    </source>
</reference>
<evidence type="ECO:0000256" key="7">
    <source>
        <dbReference type="ARBA" id="ARBA00023136"/>
    </source>
</evidence>